<accession>A0A426Y7N2</accession>
<feature type="compositionally biased region" description="Basic and acidic residues" evidence="1">
    <location>
        <begin position="69"/>
        <end position="80"/>
    </location>
</feature>
<reference evidence="2 3" key="1">
    <citation type="journal article" date="2014" name="Agronomy (Basel)">
        <title>A Draft Genome Sequence for Ensete ventricosum, the Drought-Tolerant Tree Against Hunger.</title>
        <authorList>
            <person name="Harrison J."/>
            <person name="Moore K.A."/>
            <person name="Paszkiewicz K."/>
            <person name="Jones T."/>
            <person name="Grant M."/>
            <person name="Ambacheew D."/>
            <person name="Muzemil S."/>
            <person name="Studholme D.J."/>
        </authorList>
    </citation>
    <scope>NUCLEOTIDE SEQUENCE [LARGE SCALE GENOMIC DNA]</scope>
</reference>
<evidence type="ECO:0000256" key="1">
    <source>
        <dbReference type="SAM" id="MobiDB-lite"/>
    </source>
</evidence>
<name>A0A426Y7N2_ENSVE</name>
<dbReference type="EMBL" id="AMZH03014385">
    <property type="protein sequence ID" value="RRT47729.1"/>
    <property type="molecule type" value="Genomic_DNA"/>
</dbReference>
<comment type="caution">
    <text evidence="2">The sequence shown here is derived from an EMBL/GenBank/DDBJ whole genome shotgun (WGS) entry which is preliminary data.</text>
</comment>
<dbReference type="Proteomes" id="UP000287651">
    <property type="component" value="Unassembled WGS sequence"/>
</dbReference>
<dbReference type="AlphaFoldDB" id="A0A426Y7N2"/>
<feature type="region of interest" description="Disordered" evidence="1">
    <location>
        <begin position="44"/>
        <end position="84"/>
    </location>
</feature>
<gene>
    <name evidence="2" type="ORF">B296_00049544</name>
</gene>
<organism evidence="2 3">
    <name type="scientific">Ensete ventricosum</name>
    <name type="common">Abyssinian banana</name>
    <name type="synonym">Musa ensete</name>
    <dbReference type="NCBI Taxonomy" id="4639"/>
    <lineage>
        <taxon>Eukaryota</taxon>
        <taxon>Viridiplantae</taxon>
        <taxon>Streptophyta</taxon>
        <taxon>Embryophyta</taxon>
        <taxon>Tracheophyta</taxon>
        <taxon>Spermatophyta</taxon>
        <taxon>Magnoliopsida</taxon>
        <taxon>Liliopsida</taxon>
        <taxon>Zingiberales</taxon>
        <taxon>Musaceae</taxon>
        <taxon>Ensete</taxon>
    </lineage>
</organism>
<evidence type="ECO:0000313" key="2">
    <source>
        <dbReference type="EMBL" id="RRT47729.1"/>
    </source>
</evidence>
<proteinExistence type="predicted"/>
<feature type="compositionally biased region" description="Basic and acidic residues" evidence="1">
    <location>
        <begin position="44"/>
        <end position="56"/>
    </location>
</feature>
<sequence length="107" mass="12207">MLEERRTKAHLKNLHYQRAIARHYNRRVRPRPIAKGDLVLGRAEVSDQGHPRKTRPEIGGVVSCYPSHSGRDIHPIDNGRENAPMDMSCVKFQSHSDKANVQKGNFI</sequence>
<protein>
    <submittedName>
        <fullName evidence="2">Uncharacterized protein</fullName>
    </submittedName>
</protein>
<evidence type="ECO:0000313" key="3">
    <source>
        <dbReference type="Proteomes" id="UP000287651"/>
    </source>
</evidence>